<dbReference type="EMBL" id="BROQ01000237">
    <property type="protein sequence ID" value="GKZ27590.1"/>
    <property type="molecule type" value="Genomic_DNA"/>
</dbReference>
<dbReference type="InterPro" id="IPR021858">
    <property type="entry name" value="Fun_TF"/>
</dbReference>
<dbReference type="PANTHER" id="PTHR37534">
    <property type="entry name" value="TRANSCRIPTIONAL ACTIVATOR PROTEIN UGA3"/>
    <property type="match status" value="1"/>
</dbReference>
<gene>
    <name evidence="3" type="ORF">AbraCBS73388_005012</name>
</gene>
<name>A0A9W6DTW7_9EURO</name>
<dbReference type="Pfam" id="PF11951">
    <property type="entry name" value="Fungal_trans_2"/>
    <property type="match status" value="1"/>
</dbReference>
<keyword evidence="2" id="KW-0539">Nucleus</keyword>
<organism evidence="3 4">
    <name type="scientific">Aspergillus brasiliensis</name>
    <dbReference type="NCBI Taxonomy" id="319629"/>
    <lineage>
        <taxon>Eukaryota</taxon>
        <taxon>Fungi</taxon>
        <taxon>Dikarya</taxon>
        <taxon>Ascomycota</taxon>
        <taxon>Pezizomycotina</taxon>
        <taxon>Eurotiomycetes</taxon>
        <taxon>Eurotiomycetidae</taxon>
        <taxon>Eurotiales</taxon>
        <taxon>Aspergillaceae</taxon>
        <taxon>Aspergillus</taxon>
        <taxon>Aspergillus subgen. Circumdati</taxon>
    </lineage>
</organism>
<accession>A0A9W6DTW7</accession>
<evidence type="ECO:0000313" key="3">
    <source>
        <dbReference type="EMBL" id="GKZ27590.1"/>
    </source>
</evidence>
<dbReference type="GO" id="GO:0005634">
    <property type="term" value="C:nucleus"/>
    <property type="evidence" value="ECO:0007669"/>
    <property type="project" value="UniProtKB-SubCell"/>
</dbReference>
<comment type="subcellular location">
    <subcellularLocation>
        <location evidence="1">Nucleus</location>
    </subcellularLocation>
</comment>
<evidence type="ECO:0000256" key="1">
    <source>
        <dbReference type="ARBA" id="ARBA00004123"/>
    </source>
</evidence>
<reference evidence="3" key="1">
    <citation type="submission" date="2022-07" db="EMBL/GenBank/DDBJ databases">
        <title>Taxonomy of Aspergillus series Nigri: significant species reduction supported by multi-species coalescent approaches.</title>
        <authorList>
            <person name="Bian C."/>
            <person name="Kusuya Y."/>
            <person name="Sklenar F."/>
            <person name="D'hooge E."/>
            <person name="Yaguchi T."/>
            <person name="Takahashi H."/>
            <person name="Hubka V."/>
        </authorList>
    </citation>
    <scope>NUCLEOTIDE SEQUENCE</scope>
    <source>
        <strain evidence="3">CBS 733.88</strain>
    </source>
</reference>
<dbReference type="PANTHER" id="PTHR37534:SF46">
    <property type="entry name" value="ZN(II)2CYS6 TRANSCRIPTION FACTOR (EUROFUNG)"/>
    <property type="match status" value="1"/>
</dbReference>
<sequence>MFPLVVDESTFECEPNGFQVPEPDVSPGGQLTTLVPFPDRTRLERYLFHHYVTQVAVIMMPYDHPKNPWVTYFPAAALQLRGSGQYDALYSAMLAQAAFNLGQLGVRRDESHPSMIESALSHYGNAMRTLLSVIGRSDVDIATVMTLMMAEVYSGRSQQWRHHLRGAWDMLVQHDSSGSWPSILASRAITSTRILKTVSDTSSRVVSAEVPGSDGAPTSTGVVATRGSELVGPATPAMTEFYFTIGVPRDVLECISRITMFRNKSPQVKSPGEADDLVESVLSCLRRYRQHGAASHPDWVLYAVVESGEELLHLGDETGDRQLLSYGDKNRTSMGAEVRLQMDAWVRAAYIYLYRSVTDAPPRAVRDHVAGVFSAVSSFLDTYSHGNLSLWPAFMAAVEATRDEDVEAARRWLDWALSFGIGIRAKVKTVVEEVWRRRNEMAAATGMEKDLIVVDWLRVMQELDCDVLLI</sequence>
<evidence type="ECO:0000313" key="4">
    <source>
        <dbReference type="Proteomes" id="UP001143548"/>
    </source>
</evidence>
<protein>
    <submittedName>
        <fullName evidence="3">Uncharacterized protein</fullName>
    </submittedName>
</protein>
<dbReference type="Proteomes" id="UP001143548">
    <property type="component" value="Unassembled WGS sequence"/>
</dbReference>
<comment type="caution">
    <text evidence="3">The sequence shown here is derived from an EMBL/GenBank/DDBJ whole genome shotgun (WGS) entry which is preliminary data.</text>
</comment>
<dbReference type="AlphaFoldDB" id="A0A9W6DTW7"/>
<proteinExistence type="predicted"/>
<evidence type="ECO:0000256" key="2">
    <source>
        <dbReference type="ARBA" id="ARBA00023242"/>
    </source>
</evidence>